<keyword evidence="1" id="KW-0812">Transmembrane</keyword>
<evidence type="ECO:0008006" key="4">
    <source>
        <dbReference type="Google" id="ProtNLM"/>
    </source>
</evidence>
<feature type="transmembrane region" description="Helical" evidence="1">
    <location>
        <begin position="98"/>
        <end position="118"/>
    </location>
</feature>
<sequence length="138" mass="15687">MALLADAVLIVHFLFVLFVVGGLFAIWAGAALGWNWVRNRRFRVAHLAAILFVMAESLVGMACPLTIWEDFLRKTSSGGTSFMQRWVGRLTFYDLPEWAFTLAYALFALAVLATFWLIRPQHHDLNLRQNLPPKKPTP</sequence>
<evidence type="ECO:0000313" key="3">
    <source>
        <dbReference type="Proteomes" id="UP000015559"/>
    </source>
</evidence>
<feature type="transmembrane region" description="Helical" evidence="1">
    <location>
        <begin position="12"/>
        <end position="37"/>
    </location>
</feature>
<name>S6ACZ1_SULDS</name>
<organism evidence="2 3">
    <name type="scientific">Sulfuricella denitrificans (strain DSM 22764 / NBRC 105220 / skB26)</name>
    <dbReference type="NCBI Taxonomy" id="1163617"/>
    <lineage>
        <taxon>Bacteria</taxon>
        <taxon>Pseudomonadati</taxon>
        <taxon>Pseudomonadota</taxon>
        <taxon>Betaproteobacteria</taxon>
        <taxon>Nitrosomonadales</taxon>
        <taxon>Sulfuricellaceae</taxon>
        <taxon>Sulfuricella</taxon>
    </lineage>
</organism>
<dbReference type="RefSeq" id="WP_009205205.1">
    <property type="nucleotide sequence ID" value="NC_022357.1"/>
</dbReference>
<dbReference type="STRING" id="1163617.SCD_n02199"/>
<accession>S6ACZ1</accession>
<dbReference type="InterPro" id="IPR021218">
    <property type="entry name" value="DUF2784"/>
</dbReference>
<reference evidence="2 3" key="1">
    <citation type="journal article" date="2012" name="Appl. Environ. Microbiol.">
        <title>Draft genome sequence of a psychrotolerant sulfur-oxidizing bacterium, Sulfuricella denitrificans skB26, and proteomic insights into cold adaptation.</title>
        <authorList>
            <person name="Watanabe T."/>
            <person name="Kojima H."/>
            <person name="Fukui M."/>
        </authorList>
    </citation>
    <scope>NUCLEOTIDE SEQUENCE [LARGE SCALE GENOMIC DNA]</scope>
    <source>
        <strain evidence="3">skB26</strain>
    </source>
</reference>
<evidence type="ECO:0000313" key="2">
    <source>
        <dbReference type="EMBL" id="BAN36008.1"/>
    </source>
</evidence>
<dbReference type="HOGENOM" id="CLU_109263_0_1_4"/>
<protein>
    <recommendedName>
        <fullName evidence="4">Transmembrane protein</fullName>
    </recommendedName>
</protein>
<keyword evidence="1" id="KW-0472">Membrane</keyword>
<evidence type="ECO:0000256" key="1">
    <source>
        <dbReference type="SAM" id="Phobius"/>
    </source>
</evidence>
<dbReference type="Proteomes" id="UP000015559">
    <property type="component" value="Chromosome"/>
</dbReference>
<keyword evidence="1" id="KW-1133">Transmembrane helix</keyword>
<dbReference type="OrthoDB" id="370375at2"/>
<dbReference type="Pfam" id="PF10861">
    <property type="entry name" value="DUF2784"/>
    <property type="match status" value="1"/>
</dbReference>
<dbReference type="eggNOG" id="ENOG5032WE0">
    <property type="taxonomic scope" value="Bacteria"/>
</dbReference>
<gene>
    <name evidence="2" type="ORF">SCD_n02199</name>
</gene>
<dbReference type="KEGG" id="sdr:SCD_n02199"/>
<proteinExistence type="predicted"/>
<feature type="transmembrane region" description="Helical" evidence="1">
    <location>
        <begin position="44"/>
        <end position="67"/>
    </location>
</feature>
<dbReference type="EMBL" id="AP013066">
    <property type="protein sequence ID" value="BAN36008.1"/>
    <property type="molecule type" value="Genomic_DNA"/>
</dbReference>
<keyword evidence="3" id="KW-1185">Reference proteome</keyword>
<dbReference type="AlphaFoldDB" id="S6ACZ1"/>